<name>A0AAD7AEY3_9AGAR</name>
<feature type="domain" description="F-box" evidence="1">
    <location>
        <begin position="32"/>
        <end position="68"/>
    </location>
</feature>
<dbReference type="Proteomes" id="UP001218218">
    <property type="component" value="Unassembled WGS sequence"/>
</dbReference>
<dbReference type="Pfam" id="PF00646">
    <property type="entry name" value="F-box"/>
    <property type="match status" value="1"/>
</dbReference>
<dbReference type="EMBL" id="JARIHO010000008">
    <property type="protein sequence ID" value="KAJ7356857.1"/>
    <property type="molecule type" value="Genomic_DNA"/>
</dbReference>
<accession>A0AAD7AEY3</accession>
<comment type="caution">
    <text evidence="2">The sequence shown here is derived from an EMBL/GenBank/DDBJ whole genome shotgun (WGS) entry which is preliminary data.</text>
</comment>
<sequence>MDLCCLCRRKTHRRLPDKHDESTGRDAASCPLPQELLDECMSYLNYNSTDLKVCALVCRSWSGAAQRLLFNVVVVTAPPHRYSRIEQTLRTSPHLIQYIHTLVLHRNSDVKINVFEKFCTLPFTHVENISISHSCTVTLPSAIALQRLLCSPVLRRVAIECEFDERGAFSAMWNGCSPTIRHLHLRSCDHMPHPAYLIPPRSSAPVVLESLRLEGSTNVDTWLQHDHCPFDFSRLAVLTLEIHASLPSWPRMAAALQSIEALDFSAYCRKVIDLGLFPNLLFLRIHAASVFNITMTLDTLSTITSSSRIRQIVFSIEAPGVDICNRLDSKMAGLPLSYLESVRLEMGESDFQCWSQGFPRLGSRELLLRTDSDWFEVQTRRRNSVVAIV</sequence>
<keyword evidence="3" id="KW-1185">Reference proteome</keyword>
<proteinExistence type="predicted"/>
<dbReference type="Gene3D" id="1.20.1280.50">
    <property type="match status" value="1"/>
</dbReference>
<dbReference type="InterPro" id="IPR036047">
    <property type="entry name" value="F-box-like_dom_sf"/>
</dbReference>
<dbReference type="SUPFAM" id="SSF52058">
    <property type="entry name" value="L domain-like"/>
    <property type="match status" value="1"/>
</dbReference>
<dbReference type="InterPro" id="IPR001810">
    <property type="entry name" value="F-box_dom"/>
</dbReference>
<gene>
    <name evidence="2" type="ORF">DFH08DRAFT_1075946</name>
</gene>
<evidence type="ECO:0000313" key="3">
    <source>
        <dbReference type="Proteomes" id="UP001218218"/>
    </source>
</evidence>
<organism evidence="2 3">
    <name type="scientific">Mycena albidolilacea</name>
    <dbReference type="NCBI Taxonomy" id="1033008"/>
    <lineage>
        <taxon>Eukaryota</taxon>
        <taxon>Fungi</taxon>
        <taxon>Dikarya</taxon>
        <taxon>Basidiomycota</taxon>
        <taxon>Agaricomycotina</taxon>
        <taxon>Agaricomycetes</taxon>
        <taxon>Agaricomycetidae</taxon>
        <taxon>Agaricales</taxon>
        <taxon>Marasmiineae</taxon>
        <taxon>Mycenaceae</taxon>
        <taxon>Mycena</taxon>
    </lineage>
</organism>
<evidence type="ECO:0000259" key="1">
    <source>
        <dbReference type="Pfam" id="PF00646"/>
    </source>
</evidence>
<dbReference type="SUPFAM" id="SSF81383">
    <property type="entry name" value="F-box domain"/>
    <property type="match status" value="1"/>
</dbReference>
<evidence type="ECO:0000313" key="2">
    <source>
        <dbReference type="EMBL" id="KAJ7356857.1"/>
    </source>
</evidence>
<protein>
    <recommendedName>
        <fullName evidence="1">F-box domain-containing protein</fullName>
    </recommendedName>
</protein>
<dbReference type="AlphaFoldDB" id="A0AAD7AEY3"/>
<reference evidence="2" key="1">
    <citation type="submission" date="2023-03" db="EMBL/GenBank/DDBJ databases">
        <title>Massive genome expansion in bonnet fungi (Mycena s.s.) driven by repeated elements and novel gene families across ecological guilds.</title>
        <authorList>
            <consortium name="Lawrence Berkeley National Laboratory"/>
            <person name="Harder C.B."/>
            <person name="Miyauchi S."/>
            <person name="Viragh M."/>
            <person name="Kuo A."/>
            <person name="Thoen E."/>
            <person name="Andreopoulos B."/>
            <person name="Lu D."/>
            <person name="Skrede I."/>
            <person name="Drula E."/>
            <person name="Henrissat B."/>
            <person name="Morin E."/>
            <person name="Kohler A."/>
            <person name="Barry K."/>
            <person name="LaButti K."/>
            <person name="Morin E."/>
            <person name="Salamov A."/>
            <person name="Lipzen A."/>
            <person name="Mereny Z."/>
            <person name="Hegedus B."/>
            <person name="Baldrian P."/>
            <person name="Stursova M."/>
            <person name="Weitz H."/>
            <person name="Taylor A."/>
            <person name="Grigoriev I.V."/>
            <person name="Nagy L.G."/>
            <person name="Martin F."/>
            <person name="Kauserud H."/>
        </authorList>
    </citation>
    <scope>NUCLEOTIDE SEQUENCE</scope>
    <source>
        <strain evidence="2">CBHHK002</strain>
    </source>
</reference>